<dbReference type="PANTHER" id="PTHR18964:SF149">
    <property type="entry name" value="BIFUNCTIONAL UDP-N-ACETYLGLUCOSAMINE 2-EPIMERASE_N-ACETYLMANNOSAMINE KINASE"/>
    <property type="match status" value="1"/>
</dbReference>
<dbReference type="PANTHER" id="PTHR18964">
    <property type="entry name" value="ROK (REPRESSOR, ORF, KINASE) FAMILY"/>
    <property type="match status" value="1"/>
</dbReference>
<comment type="function">
    <text evidence="1">Transcriptional repressor of xylose-utilizing enzymes.</text>
</comment>
<dbReference type="InterPro" id="IPR043129">
    <property type="entry name" value="ATPase_NBD"/>
</dbReference>
<evidence type="ECO:0000313" key="5">
    <source>
        <dbReference type="Proteomes" id="UP000677305"/>
    </source>
</evidence>
<comment type="similarity">
    <text evidence="2">Belongs to the ROK (NagC/XylR) family.</text>
</comment>
<dbReference type="KEGG" id="vgu:HYG85_10960"/>
<reference evidence="4 5" key="1">
    <citation type="submission" date="2020-07" db="EMBL/GenBank/DDBJ databases">
        <title>Vallitalea guaymasensis genome.</title>
        <authorList>
            <person name="Postec A."/>
        </authorList>
    </citation>
    <scope>NUCLEOTIDE SEQUENCE [LARGE SCALE GENOMIC DNA]</scope>
    <source>
        <strain evidence="4 5">Ra1766G1</strain>
    </source>
</reference>
<accession>A0A8J8SC79</accession>
<keyword evidence="5" id="KW-1185">Reference proteome</keyword>
<dbReference type="GO" id="GO:0042732">
    <property type="term" value="P:D-xylose metabolic process"/>
    <property type="evidence" value="ECO:0007669"/>
    <property type="project" value="UniProtKB-KW"/>
</dbReference>
<proteinExistence type="inferred from homology"/>
<dbReference type="Gene3D" id="1.10.10.10">
    <property type="entry name" value="Winged helix-like DNA-binding domain superfamily/Winged helix DNA-binding domain"/>
    <property type="match status" value="1"/>
</dbReference>
<name>A0A8J8SC79_9FIRM</name>
<dbReference type="RefSeq" id="WP_212693490.1">
    <property type="nucleotide sequence ID" value="NZ_CP058561.1"/>
</dbReference>
<dbReference type="InterPro" id="IPR000600">
    <property type="entry name" value="ROK"/>
</dbReference>
<evidence type="ECO:0000313" key="4">
    <source>
        <dbReference type="EMBL" id="QUH29409.1"/>
    </source>
</evidence>
<gene>
    <name evidence="4" type="ORF">HYG85_10960</name>
</gene>
<dbReference type="Gene3D" id="3.30.420.40">
    <property type="match status" value="2"/>
</dbReference>
<evidence type="ECO:0000256" key="1">
    <source>
        <dbReference type="ARBA" id="ARBA00002486"/>
    </source>
</evidence>
<dbReference type="Pfam" id="PF00480">
    <property type="entry name" value="ROK"/>
    <property type="match status" value="1"/>
</dbReference>
<dbReference type="EMBL" id="CP058561">
    <property type="protein sequence ID" value="QUH29409.1"/>
    <property type="molecule type" value="Genomic_DNA"/>
</dbReference>
<sequence length="399" mass="44846">MKINNKSIDGNRKVLLNYIRENEPVSRTDVWNNTALSKPTVTRIVDELIKSDILLETGEAGTDNTTVGRKPILLKVNPKAFYCIGLDITRTLIKGSLLDINRNIIARKEESVRYIKEEKELLDNVKTVIEKLISQSGLDEDKILGIGIGVPCTVDYKTGILMDFNINKEPRQINLKEYLEEIFKLPVYIDNNANISVLGEYWYGYGKGYRNIIYIMCNQGVGSGIIVEENILRGKNSVAGEIGHQKIEQDGRLCTCGKKGCLEAYCGTEAIETEVEDELVRGTKSIITDYIGEDYDQITFELINKCASNNDKLCSNVLDKAEKTLGLGVSNIINILNPDMVILSGEFFRYRDNITDRIELYAKDQLFNLVGEDTLFVHRQDADIVDGVSAGTLVYKDIF</sequence>
<keyword evidence="3" id="KW-0859">Xylose metabolism</keyword>
<dbReference type="AlphaFoldDB" id="A0A8J8SC79"/>
<dbReference type="InterPro" id="IPR036390">
    <property type="entry name" value="WH_DNA-bd_sf"/>
</dbReference>
<dbReference type="Proteomes" id="UP000677305">
    <property type="component" value="Chromosome"/>
</dbReference>
<organism evidence="4 5">
    <name type="scientific">Vallitalea guaymasensis</name>
    <dbReference type="NCBI Taxonomy" id="1185412"/>
    <lineage>
        <taxon>Bacteria</taxon>
        <taxon>Bacillati</taxon>
        <taxon>Bacillota</taxon>
        <taxon>Clostridia</taxon>
        <taxon>Lachnospirales</taxon>
        <taxon>Vallitaleaceae</taxon>
        <taxon>Vallitalea</taxon>
    </lineage>
</organism>
<protein>
    <submittedName>
        <fullName evidence="4">ROK family protein</fullName>
    </submittedName>
</protein>
<evidence type="ECO:0000256" key="3">
    <source>
        <dbReference type="ARBA" id="ARBA00022629"/>
    </source>
</evidence>
<evidence type="ECO:0000256" key="2">
    <source>
        <dbReference type="ARBA" id="ARBA00006479"/>
    </source>
</evidence>
<dbReference type="SUPFAM" id="SSF46785">
    <property type="entry name" value="Winged helix' DNA-binding domain"/>
    <property type="match status" value="1"/>
</dbReference>
<dbReference type="SUPFAM" id="SSF53067">
    <property type="entry name" value="Actin-like ATPase domain"/>
    <property type="match status" value="1"/>
</dbReference>
<dbReference type="InterPro" id="IPR036388">
    <property type="entry name" value="WH-like_DNA-bd_sf"/>
</dbReference>
<keyword evidence="3" id="KW-0119">Carbohydrate metabolism</keyword>